<reference evidence="1 2" key="1">
    <citation type="submission" date="2014-05" db="EMBL/GenBank/DDBJ databases">
        <title>ATOL: Assembling a taxonomically balanced genome-scale reconstruction of the evolutionary history of the Enterobacteriaceae.</title>
        <authorList>
            <person name="Plunkett G.III."/>
            <person name="Neeno-Eckwall E.C."/>
            <person name="Glasner J.D."/>
            <person name="Perna N.T."/>
        </authorList>
    </citation>
    <scope>NUCLEOTIDE SEQUENCE [LARGE SCALE GENOMIC DNA]</scope>
    <source>
        <strain evidence="1 2">ATCC 33301</strain>
    </source>
</reference>
<evidence type="ECO:0000313" key="2">
    <source>
        <dbReference type="Proteomes" id="UP000028602"/>
    </source>
</evidence>
<name>A0A085JC12_9GAMM</name>
<sequence>MKLIFFMILISFKKIICFNRTRDEQNLGEAGENTSGVTEAGL</sequence>
<dbReference type="Proteomes" id="UP000028602">
    <property type="component" value="Unassembled WGS sequence"/>
</dbReference>
<dbReference type="EMBL" id="JMPR01000041">
    <property type="protein sequence ID" value="KFD18008.1"/>
    <property type="molecule type" value="Genomic_DNA"/>
</dbReference>
<organism evidence="1 2">
    <name type="scientific">Tatumella ptyseos ATCC 33301</name>
    <dbReference type="NCBI Taxonomy" id="1005995"/>
    <lineage>
        <taxon>Bacteria</taxon>
        <taxon>Pseudomonadati</taxon>
        <taxon>Pseudomonadota</taxon>
        <taxon>Gammaproteobacteria</taxon>
        <taxon>Enterobacterales</taxon>
        <taxon>Erwiniaceae</taxon>
        <taxon>Tatumella</taxon>
    </lineage>
</organism>
<protein>
    <submittedName>
        <fullName evidence="1">Uncharacterized protein</fullName>
    </submittedName>
</protein>
<proteinExistence type="predicted"/>
<evidence type="ECO:0000313" key="1">
    <source>
        <dbReference type="EMBL" id="KFD18008.1"/>
    </source>
</evidence>
<dbReference type="AlphaFoldDB" id="A0A085JC12"/>
<gene>
    <name evidence="1" type="ORF">GTPT_2740</name>
</gene>
<accession>A0A085JC12</accession>
<keyword evidence="2" id="KW-1185">Reference proteome</keyword>
<comment type="caution">
    <text evidence="1">The sequence shown here is derived from an EMBL/GenBank/DDBJ whole genome shotgun (WGS) entry which is preliminary data.</text>
</comment>